<evidence type="ECO:0000313" key="5">
    <source>
        <dbReference type="EMBL" id="KIK30025.1"/>
    </source>
</evidence>
<dbReference type="GO" id="GO:0006412">
    <property type="term" value="P:translation"/>
    <property type="evidence" value="ECO:0007669"/>
    <property type="project" value="InterPro"/>
</dbReference>
<dbReference type="InterPro" id="IPR000589">
    <property type="entry name" value="Ribosomal_uS15"/>
</dbReference>
<protein>
    <recommendedName>
        <fullName evidence="7">30S ribosomal protein S15</fullName>
    </recommendedName>
</protein>
<dbReference type="GO" id="GO:0005737">
    <property type="term" value="C:cytoplasm"/>
    <property type="evidence" value="ECO:0007669"/>
    <property type="project" value="UniProtKB-ARBA"/>
</dbReference>
<dbReference type="HAMAP" id="MF_01343_B">
    <property type="entry name" value="Ribosomal_uS15_B"/>
    <property type="match status" value="1"/>
</dbReference>
<dbReference type="GO" id="GO:0003735">
    <property type="term" value="F:structural constituent of ribosome"/>
    <property type="evidence" value="ECO:0007669"/>
    <property type="project" value="InterPro"/>
</dbReference>
<dbReference type="NCBIfam" id="TIGR00952">
    <property type="entry name" value="S15_bact"/>
    <property type="match status" value="1"/>
</dbReference>
<dbReference type="Proteomes" id="UP000054018">
    <property type="component" value="Unassembled WGS sequence"/>
</dbReference>
<evidence type="ECO:0000256" key="3">
    <source>
        <dbReference type="ARBA" id="ARBA00023274"/>
    </source>
</evidence>
<dbReference type="SMART" id="SM01387">
    <property type="entry name" value="Ribosomal_S15"/>
    <property type="match status" value="1"/>
</dbReference>
<dbReference type="GO" id="GO:0005840">
    <property type="term" value="C:ribosome"/>
    <property type="evidence" value="ECO:0007669"/>
    <property type="project" value="UniProtKB-KW"/>
</dbReference>
<dbReference type="PROSITE" id="PS00362">
    <property type="entry name" value="RIBOSOMAL_S15"/>
    <property type="match status" value="1"/>
</dbReference>
<dbReference type="CDD" id="cd00353">
    <property type="entry name" value="Ribosomal_S15p_S13e"/>
    <property type="match status" value="1"/>
</dbReference>
<evidence type="ECO:0000313" key="6">
    <source>
        <dbReference type="Proteomes" id="UP000054018"/>
    </source>
</evidence>
<dbReference type="STRING" id="765257.A0A0C9YY54"/>
<organism evidence="5 6">
    <name type="scientific">Pisolithus microcarpus 441</name>
    <dbReference type="NCBI Taxonomy" id="765257"/>
    <lineage>
        <taxon>Eukaryota</taxon>
        <taxon>Fungi</taxon>
        <taxon>Dikarya</taxon>
        <taxon>Basidiomycota</taxon>
        <taxon>Agaricomycotina</taxon>
        <taxon>Agaricomycetes</taxon>
        <taxon>Agaricomycetidae</taxon>
        <taxon>Boletales</taxon>
        <taxon>Sclerodermatineae</taxon>
        <taxon>Pisolithaceae</taxon>
        <taxon>Pisolithus</taxon>
    </lineage>
</organism>
<dbReference type="PANTHER" id="PTHR23321">
    <property type="entry name" value="RIBOSOMAL PROTEIN S15, BACTERIAL AND ORGANELLAR"/>
    <property type="match status" value="1"/>
</dbReference>
<keyword evidence="6" id="KW-1185">Reference proteome</keyword>
<keyword evidence="2 4" id="KW-0689">Ribosomal protein</keyword>
<name>A0A0C9YY54_9AGAM</name>
<dbReference type="PANTHER" id="PTHR23321:SF26">
    <property type="entry name" value="SMALL RIBOSOMAL SUBUNIT PROTEIN US15M"/>
    <property type="match status" value="1"/>
</dbReference>
<dbReference type="SUPFAM" id="SSF47060">
    <property type="entry name" value="S15/NS1 RNA-binding domain"/>
    <property type="match status" value="1"/>
</dbReference>
<dbReference type="EMBL" id="KN833687">
    <property type="protein sequence ID" value="KIK30025.1"/>
    <property type="molecule type" value="Genomic_DNA"/>
</dbReference>
<reference evidence="6" key="2">
    <citation type="submission" date="2015-01" db="EMBL/GenBank/DDBJ databases">
        <title>Evolutionary Origins and Diversification of the Mycorrhizal Mutualists.</title>
        <authorList>
            <consortium name="DOE Joint Genome Institute"/>
            <consortium name="Mycorrhizal Genomics Consortium"/>
            <person name="Kohler A."/>
            <person name="Kuo A."/>
            <person name="Nagy L.G."/>
            <person name="Floudas D."/>
            <person name="Copeland A."/>
            <person name="Barry K.W."/>
            <person name="Cichocki N."/>
            <person name="Veneault-Fourrey C."/>
            <person name="LaButti K."/>
            <person name="Lindquist E.A."/>
            <person name="Lipzen A."/>
            <person name="Lundell T."/>
            <person name="Morin E."/>
            <person name="Murat C."/>
            <person name="Riley R."/>
            <person name="Ohm R."/>
            <person name="Sun H."/>
            <person name="Tunlid A."/>
            <person name="Henrissat B."/>
            <person name="Grigoriev I.V."/>
            <person name="Hibbett D.S."/>
            <person name="Martin F."/>
        </authorList>
    </citation>
    <scope>NUCLEOTIDE SEQUENCE [LARGE SCALE GENOMIC DNA]</scope>
    <source>
        <strain evidence="6">441</strain>
    </source>
</reference>
<dbReference type="GO" id="GO:1990904">
    <property type="term" value="C:ribonucleoprotein complex"/>
    <property type="evidence" value="ECO:0007669"/>
    <property type="project" value="UniProtKB-KW"/>
</dbReference>
<dbReference type="InterPro" id="IPR005290">
    <property type="entry name" value="Ribosomal_uS15_bac-type"/>
</dbReference>
<gene>
    <name evidence="5" type="ORF">PISMIDRAFT_87944</name>
</gene>
<dbReference type="Gene3D" id="1.10.287.10">
    <property type="entry name" value="S15/NS1, RNA-binding"/>
    <property type="match status" value="1"/>
</dbReference>
<dbReference type="InterPro" id="IPR009068">
    <property type="entry name" value="uS15_NS1_RNA-bd_sf"/>
</dbReference>
<evidence type="ECO:0000256" key="1">
    <source>
        <dbReference type="ARBA" id="ARBA00008434"/>
    </source>
</evidence>
<dbReference type="HOGENOM" id="CLU_063745_0_0_1"/>
<proteinExistence type="inferred from homology"/>
<sequence length="284" mass="32050">MYRILAGQGETDNLLPGEHDHPLPLATQRSVVSTTRVQLHTSAVCLAQRKKVKESKSAVRDERKRVKDAARLYAVLGIPRGGQDKWPQCDLAKAVITQDGLHSEDAPESLTFPEGAVNVPSTLNYGISGDSKRMLFEVLPVLSAERGRVHFNADTVQETEEAMKHEVEKANMFAKLVSLRNANAKGIAYENRRRCIELFSTPETANDTGRPEVQAAILTLKIRNLWEHLLKFRMDIDNRRALRRMVHQRAKVLRYLKRKDLDRYEAILPRLGLEPGSVEGELVV</sequence>
<dbReference type="OrthoDB" id="441444at2759"/>
<evidence type="ECO:0008006" key="7">
    <source>
        <dbReference type="Google" id="ProtNLM"/>
    </source>
</evidence>
<keyword evidence="3 4" id="KW-0687">Ribonucleoprotein</keyword>
<evidence type="ECO:0000256" key="4">
    <source>
        <dbReference type="RuleBase" id="RU003919"/>
    </source>
</evidence>
<comment type="similarity">
    <text evidence="1 4">Belongs to the universal ribosomal protein uS15 family.</text>
</comment>
<accession>A0A0C9YY54</accession>
<evidence type="ECO:0000256" key="2">
    <source>
        <dbReference type="ARBA" id="ARBA00022980"/>
    </source>
</evidence>
<dbReference type="AlphaFoldDB" id="A0A0C9YY54"/>
<reference evidence="5 6" key="1">
    <citation type="submission" date="2014-04" db="EMBL/GenBank/DDBJ databases">
        <authorList>
            <consortium name="DOE Joint Genome Institute"/>
            <person name="Kuo A."/>
            <person name="Kohler A."/>
            <person name="Costa M.D."/>
            <person name="Nagy L.G."/>
            <person name="Floudas D."/>
            <person name="Copeland A."/>
            <person name="Barry K.W."/>
            <person name="Cichocki N."/>
            <person name="Veneault-Fourrey C."/>
            <person name="LaButti K."/>
            <person name="Lindquist E.A."/>
            <person name="Lipzen A."/>
            <person name="Lundell T."/>
            <person name="Morin E."/>
            <person name="Murat C."/>
            <person name="Sun H."/>
            <person name="Tunlid A."/>
            <person name="Henrissat B."/>
            <person name="Grigoriev I.V."/>
            <person name="Hibbett D.S."/>
            <person name="Martin F."/>
            <person name="Nordberg H.P."/>
            <person name="Cantor M.N."/>
            <person name="Hua S.X."/>
        </authorList>
    </citation>
    <scope>NUCLEOTIDE SEQUENCE [LARGE SCALE GENOMIC DNA]</scope>
    <source>
        <strain evidence="5 6">441</strain>
    </source>
</reference>
<dbReference type="Pfam" id="PF00312">
    <property type="entry name" value="Ribosomal_S15"/>
    <property type="match status" value="1"/>
</dbReference>